<dbReference type="Gene3D" id="3.90.1680.10">
    <property type="entry name" value="SOS response associated peptidase-like"/>
    <property type="match status" value="1"/>
</dbReference>
<protein>
    <recommendedName>
        <fullName evidence="8">Abasic site processing protein</fullName>
        <ecNumber evidence="8">3.4.-.-</ecNumber>
    </recommendedName>
</protein>
<proteinExistence type="inferred from homology"/>
<evidence type="ECO:0000256" key="2">
    <source>
        <dbReference type="ARBA" id="ARBA00022670"/>
    </source>
</evidence>
<keyword evidence="6" id="KW-0238">DNA-binding</keyword>
<evidence type="ECO:0000256" key="3">
    <source>
        <dbReference type="ARBA" id="ARBA00022763"/>
    </source>
</evidence>
<evidence type="ECO:0000256" key="4">
    <source>
        <dbReference type="ARBA" id="ARBA00022801"/>
    </source>
</evidence>
<keyword evidence="7" id="KW-0456">Lyase</keyword>
<keyword evidence="4 8" id="KW-0378">Hydrolase</keyword>
<dbReference type="GO" id="GO:0008233">
    <property type="term" value="F:peptidase activity"/>
    <property type="evidence" value="ECO:0007669"/>
    <property type="project" value="UniProtKB-KW"/>
</dbReference>
<gene>
    <name evidence="9" type="ORF">TW71_15290</name>
</gene>
<evidence type="ECO:0000256" key="5">
    <source>
        <dbReference type="ARBA" id="ARBA00023124"/>
    </source>
</evidence>
<keyword evidence="2 8" id="KW-0645">Protease</keyword>
<dbReference type="SUPFAM" id="SSF143081">
    <property type="entry name" value="BB1717-like"/>
    <property type="match status" value="1"/>
</dbReference>
<dbReference type="GO" id="GO:0106300">
    <property type="term" value="P:protein-DNA covalent cross-linking repair"/>
    <property type="evidence" value="ECO:0007669"/>
    <property type="project" value="InterPro"/>
</dbReference>
<reference evidence="9" key="1">
    <citation type="journal article" date="2015" name="BMC Genomics">
        <title>Genome mining reveals unlocked bioactive potential of marine Gram-negative bacteria.</title>
        <authorList>
            <person name="Machado H."/>
            <person name="Sonnenschein E.C."/>
            <person name="Melchiorsen J."/>
            <person name="Gram L."/>
        </authorList>
    </citation>
    <scope>NUCLEOTIDE SEQUENCE</scope>
    <source>
        <strain evidence="9">S2052</strain>
    </source>
</reference>
<dbReference type="PANTHER" id="PTHR13604:SF0">
    <property type="entry name" value="ABASIC SITE PROCESSING PROTEIN HMCES"/>
    <property type="match status" value="1"/>
</dbReference>
<comment type="similarity">
    <text evidence="1 8">Belongs to the SOS response-associated peptidase family.</text>
</comment>
<evidence type="ECO:0000256" key="6">
    <source>
        <dbReference type="ARBA" id="ARBA00023125"/>
    </source>
</evidence>
<sequence>MCGRLNVTDDPLARVVSQLVGIDFFPQMNLDLKPTENVSVVAFEAQAYCQKDIKWGTRPEWAKRLIINAQSETVTSKPTFRNGFIRRRVIVPCNGWYEWCESGGKKNKFLFTNPDGMPLYMAGILADDGNLVILTTSPNTQCLPYHHRMPFLVPDIGVEQWITATPQQAQSYLELGWSDELLITAA</sequence>
<name>A0A837G4V0_9VIBR</name>
<evidence type="ECO:0000313" key="9">
    <source>
        <dbReference type="EMBL" id="KJY71376.1"/>
    </source>
</evidence>
<comment type="caution">
    <text evidence="9">The sequence shown here is derived from an EMBL/GenBank/DDBJ whole genome shotgun (WGS) entry which is preliminary data.</text>
</comment>
<dbReference type="InterPro" id="IPR003738">
    <property type="entry name" value="SRAP"/>
</dbReference>
<evidence type="ECO:0000256" key="8">
    <source>
        <dbReference type="RuleBase" id="RU364100"/>
    </source>
</evidence>
<dbReference type="PANTHER" id="PTHR13604">
    <property type="entry name" value="DC12-RELATED"/>
    <property type="match status" value="1"/>
</dbReference>
<keyword evidence="5" id="KW-0190">Covalent protein-DNA linkage</keyword>
<dbReference type="GO" id="GO:0006508">
    <property type="term" value="P:proteolysis"/>
    <property type="evidence" value="ECO:0007669"/>
    <property type="project" value="UniProtKB-KW"/>
</dbReference>
<dbReference type="RefSeq" id="WP_045986460.1">
    <property type="nucleotide sequence ID" value="NZ_CP063052.1"/>
</dbReference>
<dbReference type="GO" id="GO:0003697">
    <property type="term" value="F:single-stranded DNA binding"/>
    <property type="evidence" value="ECO:0007669"/>
    <property type="project" value="InterPro"/>
</dbReference>
<dbReference type="EMBL" id="JXXR01000016">
    <property type="protein sequence ID" value="KJY71376.1"/>
    <property type="molecule type" value="Genomic_DNA"/>
</dbReference>
<organism evidence="9">
    <name type="scientific">Vibrio coralliilyticus</name>
    <dbReference type="NCBI Taxonomy" id="190893"/>
    <lineage>
        <taxon>Bacteria</taxon>
        <taxon>Pseudomonadati</taxon>
        <taxon>Pseudomonadota</taxon>
        <taxon>Gammaproteobacteria</taxon>
        <taxon>Vibrionales</taxon>
        <taxon>Vibrionaceae</taxon>
        <taxon>Vibrio</taxon>
    </lineage>
</organism>
<dbReference type="InterPro" id="IPR036590">
    <property type="entry name" value="SRAP-like"/>
</dbReference>
<dbReference type="Pfam" id="PF02586">
    <property type="entry name" value="SRAP"/>
    <property type="match status" value="1"/>
</dbReference>
<evidence type="ECO:0000256" key="1">
    <source>
        <dbReference type="ARBA" id="ARBA00008136"/>
    </source>
</evidence>
<dbReference type="GO" id="GO:0016829">
    <property type="term" value="F:lyase activity"/>
    <property type="evidence" value="ECO:0007669"/>
    <property type="project" value="UniProtKB-KW"/>
</dbReference>
<keyword evidence="3" id="KW-0227">DNA damage</keyword>
<dbReference type="EC" id="3.4.-.-" evidence="8"/>
<accession>A0A837G4V0</accession>
<evidence type="ECO:0000256" key="7">
    <source>
        <dbReference type="ARBA" id="ARBA00023239"/>
    </source>
</evidence>
<dbReference type="AlphaFoldDB" id="A0A837G4V0"/>